<dbReference type="AlphaFoldDB" id="A0A427AG77"/>
<protein>
    <submittedName>
        <fullName evidence="1">Uncharacterized protein</fullName>
    </submittedName>
</protein>
<organism evidence="1 3">
    <name type="scientific">Ensete ventricosum</name>
    <name type="common">Abyssinian banana</name>
    <name type="synonym">Musa ensete</name>
    <dbReference type="NCBI Taxonomy" id="4639"/>
    <lineage>
        <taxon>Eukaryota</taxon>
        <taxon>Viridiplantae</taxon>
        <taxon>Streptophyta</taxon>
        <taxon>Embryophyta</taxon>
        <taxon>Tracheophyta</taxon>
        <taxon>Spermatophyta</taxon>
        <taxon>Magnoliopsida</taxon>
        <taxon>Liliopsida</taxon>
        <taxon>Zingiberales</taxon>
        <taxon>Musaceae</taxon>
        <taxon>Ensete</taxon>
    </lineage>
</organism>
<sequence>STIIGYVLVKLKQATWYSRRPRSVILLGLGQAGPELGKPLPSRKHNMRRDLCPGHDGGRAVVEDMAHIELMKVLCINVNNRAEESCFHS</sequence>
<feature type="non-terminal residue" evidence="1">
    <location>
        <position position="1"/>
    </location>
</feature>
<reference evidence="1 3" key="1">
    <citation type="journal article" date="2014" name="Agronomy (Basel)">
        <title>A Draft Genome Sequence for Ensete ventricosum, the Drought-Tolerant Tree Against Hunger.</title>
        <authorList>
            <person name="Harrison J."/>
            <person name="Moore K.A."/>
            <person name="Paszkiewicz K."/>
            <person name="Jones T."/>
            <person name="Grant M."/>
            <person name="Ambacheew D."/>
            <person name="Muzemil S."/>
            <person name="Studholme D.J."/>
        </authorList>
    </citation>
    <scope>NUCLEOTIDE SEQUENCE [LARGE SCALE GENOMIC DNA]</scope>
</reference>
<evidence type="ECO:0000313" key="2">
    <source>
        <dbReference type="EMBL" id="RZR74259.1"/>
    </source>
</evidence>
<dbReference type="Proteomes" id="UP000290560">
    <property type="component" value="Unassembled WGS sequence"/>
</dbReference>
<dbReference type="Proteomes" id="UP000287651">
    <property type="component" value="Unassembled WGS sequence"/>
</dbReference>
<proteinExistence type="predicted"/>
<evidence type="ECO:0000313" key="3">
    <source>
        <dbReference type="Proteomes" id="UP000287651"/>
    </source>
</evidence>
<accession>A0A427AG77</accession>
<dbReference type="EMBL" id="AMZH03002542">
    <property type="protein sequence ID" value="RRT75238.1"/>
    <property type="molecule type" value="Genomic_DNA"/>
</dbReference>
<reference evidence="2" key="2">
    <citation type="journal article" date="2018" name="Data Brief">
        <title>Genome sequence data from 17 accessions of Ensete ventricosum, a staple food crop for millions in Ethiopia.</title>
        <authorList>
            <person name="Yemataw Z."/>
            <person name="Muzemil S."/>
            <person name="Ambachew D."/>
            <person name="Tripathi L."/>
            <person name="Tesfaye K."/>
            <person name="Chala A."/>
            <person name="Farbos A."/>
            <person name="O'Neill P."/>
            <person name="Moore K."/>
            <person name="Grant M."/>
            <person name="Studholme D.J."/>
        </authorList>
    </citation>
    <scope>NUCLEOTIDE SEQUENCE [LARGE SCALE GENOMIC DNA]</scope>
    <source>
        <tissue evidence="2">Leaf</tissue>
    </source>
</reference>
<reference evidence="1" key="3">
    <citation type="submission" date="2018-09" db="EMBL/GenBank/DDBJ databases">
        <authorList>
            <person name="Harrison J."/>
            <person name="Moore K.A."/>
            <person name="Paszkiewicz K."/>
            <person name="Jones T."/>
            <person name="Grant M."/>
            <person name="Ambacheew D."/>
            <person name="Muzemil S."/>
            <person name="Studholme D."/>
        </authorList>
    </citation>
    <scope>NUCLEOTIDE SEQUENCE</scope>
</reference>
<gene>
    <name evidence="1" type="ORF">B296_00026826</name>
    <name evidence="2" type="ORF">BHM03_00034375</name>
</gene>
<evidence type="ECO:0000313" key="1">
    <source>
        <dbReference type="EMBL" id="RRT75238.1"/>
    </source>
</evidence>
<name>A0A427AG77_ENSVE</name>
<dbReference type="EMBL" id="KV876174">
    <property type="protein sequence ID" value="RZR74259.1"/>
    <property type="molecule type" value="Genomic_DNA"/>
</dbReference>